<feature type="coiled-coil region" evidence="3">
    <location>
        <begin position="74"/>
        <end position="115"/>
    </location>
</feature>
<keyword evidence="2 3" id="KW-0175">Coiled coil</keyword>
<evidence type="ECO:0000313" key="4">
    <source>
        <dbReference type="EMBL" id="VDD86016.1"/>
    </source>
</evidence>
<comment type="similarity">
    <text evidence="1">Belongs to the SIKE family.</text>
</comment>
<keyword evidence="5" id="KW-1185">Reference proteome</keyword>
<dbReference type="Pfam" id="PF05769">
    <property type="entry name" value="SIKE"/>
    <property type="match status" value="1"/>
</dbReference>
<dbReference type="InterPro" id="IPR008555">
    <property type="entry name" value="SIKE"/>
</dbReference>
<evidence type="ECO:0000256" key="2">
    <source>
        <dbReference type="ARBA" id="ARBA00023054"/>
    </source>
</evidence>
<name>A0A0N4UVH9_ENTVE</name>
<gene>
    <name evidence="4" type="ORF">EVEC_LOCUS1159</name>
</gene>
<dbReference type="AlphaFoldDB" id="A0A0N4UVH9"/>
<dbReference type="PANTHER" id="PTHR12186">
    <property type="entry name" value="SIKE FAMILY MEMBER"/>
    <property type="match status" value="1"/>
</dbReference>
<dbReference type="WBParaSite" id="EVEC_0000145101-mRNA-1">
    <property type="protein sequence ID" value="EVEC_0000145101-mRNA-1"/>
    <property type="gene ID" value="EVEC_0000145101"/>
</dbReference>
<evidence type="ECO:0000256" key="1">
    <source>
        <dbReference type="ARBA" id="ARBA00005537"/>
    </source>
</evidence>
<evidence type="ECO:0000256" key="3">
    <source>
        <dbReference type="SAM" id="Coils"/>
    </source>
</evidence>
<dbReference type="EMBL" id="UXUI01007176">
    <property type="protein sequence ID" value="VDD86016.1"/>
    <property type="molecule type" value="Genomic_DNA"/>
</dbReference>
<accession>A0A0N4UVH9</accession>
<evidence type="ECO:0000313" key="5">
    <source>
        <dbReference type="Proteomes" id="UP000274131"/>
    </source>
</evidence>
<reference evidence="6" key="1">
    <citation type="submission" date="2017-02" db="UniProtKB">
        <authorList>
            <consortium name="WormBaseParasite"/>
        </authorList>
    </citation>
    <scope>IDENTIFICATION</scope>
</reference>
<dbReference type="Proteomes" id="UP000274131">
    <property type="component" value="Unassembled WGS sequence"/>
</dbReference>
<protein>
    <submittedName>
        <fullName evidence="6">FGFR1 oncogene partner 2 homolog</fullName>
    </submittedName>
</protein>
<organism evidence="6">
    <name type="scientific">Enterobius vermicularis</name>
    <name type="common">Human pinworm</name>
    <dbReference type="NCBI Taxonomy" id="51028"/>
    <lineage>
        <taxon>Eukaryota</taxon>
        <taxon>Metazoa</taxon>
        <taxon>Ecdysozoa</taxon>
        <taxon>Nematoda</taxon>
        <taxon>Chromadorea</taxon>
        <taxon>Rhabditida</taxon>
        <taxon>Spirurina</taxon>
        <taxon>Oxyuridomorpha</taxon>
        <taxon>Oxyuroidea</taxon>
        <taxon>Oxyuridae</taxon>
        <taxon>Enterobius</taxon>
    </lineage>
</organism>
<proteinExistence type="inferred from homology"/>
<dbReference type="STRING" id="51028.A0A0N4UVH9"/>
<evidence type="ECO:0000313" key="6">
    <source>
        <dbReference type="WBParaSite" id="EVEC_0000145101-mRNA-1"/>
    </source>
</evidence>
<dbReference type="OrthoDB" id="21214at2759"/>
<dbReference type="PANTHER" id="PTHR12186:SF2">
    <property type="entry name" value="FGFR1 ONCOGENE PARTNER 2 HOMOLOG"/>
    <property type="match status" value="1"/>
</dbReference>
<sequence>MLSFIENYFRVMGTTNINQLMGEMRQLVLNLQNREKSTDSALSKSQLVSEKISGMKEYQENVADMNGCWRMQGRKGLLAGLQQENRQILQLQQENRELRQTLKDYEQTLEAVMSKHRMLTACFLRQPVTPVPTPDSQSQVYGPKESPKSERMVRFVQVLNECFTKGERMSNRDQEIIARLSTENACLRDLLNIASCNEPSLTRRFLQQSGVGSEASADATMLKNSESDVTILRNPLELEQESKGLTLPFKQSAELGLVNGAADSNADASLDAAFNGKLDGGNLRK</sequence>
<reference evidence="4 5" key="2">
    <citation type="submission" date="2018-10" db="EMBL/GenBank/DDBJ databases">
        <authorList>
            <consortium name="Pathogen Informatics"/>
        </authorList>
    </citation>
    <scope>NUCLEOTIDE SEQUENCE [LARGE SCALE GENOMIC DNA]</scope>
</reference>